<dbReference type="AlphaFoldDB" id="A0A0A9AKM9"/>
<protein>
    <submittedName>
        <fullName evidence="1">Uncharacterized protein</fullName>
    </submittedName>
</protein>
<reference evidence="1" key="2">
    <citation type="journal article" date="2015" name="Data Brief">
        <title>Shoot transcriptome of the giant reed, Arundo donax.</title>
        <authorList>
            <person name="Barrero R.A."/>
            <person name="Guerrero F.D."/>
            <person name="Moolhuijzen P."/>
            <person name="Goolsby J.A."/>
            <person name="Tidwell J."/>
            <person name="Bellgard S.E."/>
            <person name="Bellgard M.I."/>
        </authorList>
    </citation>
    <scope>NUCLEOTIDE SEQUENCE</scope>
    <source>
        <tissue evidence="1">Shoot tissue taken approximately 20 cm above the soil surface</tissue>
    </source>
</reference>
<organism evidence="1">
    <name type="scientific">Arundo donax</name>
    <name type="common">Giant reed</name>
    <name type="synonym">Donax arundinaceus</name>
    <dbReference type="NCBI Taxonomy" id="35708"/>
    <lineage>
        <taxon>Eukaryota</taxon>
        <taxon>Viridiplantae</taxon>
        <taxon>Streptophyta</taxon>
        <taxon>Embryophyta</taxon>
        <taxon>Tracheophyta</taxon>
        <taxon>Spermatophyta</taxon>
        <taxon>Magnoliopsida</taxon>
        <taxon>Liliopsida</taxon>
        <taxon>Poales</taxon>
        <taxon>Poaceae</taxon>
        <taxon>PACMAD clade</taxon>
        <taxon>Arundinoideae</taxon>
        <taxon>Arundineae</taxon>
        <taxon>Arundo</taxon>
    </lineage>
</organism>
<dbReference type="EMBL" id="GBRH01245636">
    <property type="protein sequence ID" value="JAD52259.1"/>
    <property type="molecule type" value="Transcribed_RNA"/>
</dbReference>
<reference evidence="1" key="1">
    <citation type="submission" date="2014-09" db="EMBL/GenBank/DDBJ databases">
        <authorList>
            <person name="Magalhaes I.L.F."/>
            <person name="Oliveira U."/>
            <person name="Santos F.R."/>
            <person name="Vidigal T.H.D.A."/>
            <person name="Brescovit A.D."/>
            <person name="Santos A.J."/>
        </authorList>
    </citation>
    <scope>NUCLEOTIDE SEQUENCE</scope>
    <source>
        <tissue evidence="1">Shoot tissue taken approximately 20 cm above the soil surface</tissue>
    </source>
</reference>
<proteinExistence type="predicted"/>
<evidence type="ECO:0000313" key="1">
    <source>
        <dbReference type="EMBL" id="JAD52259.1"/>
    </source>
</evidence>
<name>A0A0A9AKM9_ARUDO</name>
<sequence>MIYHQNIGRIRGLFACTKFDGNNFFLICFIANAIVKIGW</sequence>
<accession>A0A0A9AKM9</accession>